<dbReference type="InterPro" id="IPR053140">
    <property type="entry name" value="GDSL_Rv0518-like"/>
</dbReference>
<dbReference type="PANTHER" id="PTHR43784:SF2">
    <property type="entry name" value="GDSL-LIKE LIPASE_ACYLHYDROLASE, PUTATIVE (AFU_ORTHOLOGUE AFUA_2G00820)-RELATED"/>
    <property type="match status" value="1"/>
</dbReference>
<keyword evidence="4" id="KW-1185">Reference proteome</keyword>
<feature type="compositionally biased region" description="Basic and acidic residues" evidence="1">
    <location>
        <begin position="237"/>
        <end position="248"/>
    </location>
</feature>
<dbReference type="InterPro" id="IPR036514">
    <property type="entry name" value="SGNH_hydro_sf"/>
</dbReference>
<dbReference type="RefSeq" id="WP_344780145.1">
    <property type="nucleotide sequence ID" value="NZ_BAAAZW010000001.1"/>
</dbReference>
<gene>
    <name evidence="3" type="ORF">GCM10022231_04460</name>
</gene>
<dbReference type="Gene3D" id="3.40.50.1110">
    <property type="entry name" value="SGNH hydrolase"/>
    <property type="match status" value="1"/>
</dbReference>
<evidence type="ECO:0000256" key="1">
    <source>
        <dbReference type="SAM" id="MobiDB-lite"/>
    </source>
</evidence>
<dbReference type="CDD" id="cd01832">
    <property type="entry name" value="SGNH_hydrolase_like_1"/>
    <property type="match status" value="1"/>
</dbReference>
<dbReference type="Pfam" id="PF13472">
    <property type="entry name" value="Lipase_GDSL_2"/>
    <property type="match status" value="1"/>
</dbReference>
<dbReference type="InterPro" id="IPR013830">
    <property type="entry name" value="SGNH_hydro"/>
</dbReference>
<dbReference type="EMBL" id="BAAAZW010000001">
    <property type="protein sequence ID" value="GAA3949920.1"/>
    <property type="molecule type" value="Genomic_DNA"/>
</dbReference>
<dbReference type="PANTHER" id="PTHR43784">
    <property type="entry name" value="GDSL-LIKE LIPASE/ACYLHYDROLASE, PUTATIVE (AFU_ORTHOLOGUE AFUA_2G00820)-RELATED"/>
    <property type="match status" value="1"/>
</dbReference>
<feature type="region of interest" description="Disordered" evidence="1">
    <location>
        <begin position="236"/>
        <end position="259"/>
    </location>
</feature>
<feature type="domain" description="SGNH hydrolase-type esterase" evidence="2">
    <location>
        <begin position="8"/>
        <end position="180"/>
    </location>
</feature>
<comment type="caution">
    <text evidence="3">The sequence shown here is derived from an EMBL/GenBank/DDBJ whole genome shotgun (WGS) entry which is preliminary data.</text>
</comment>
<evidence type="ECO:0000259" key="2">
    <source>
        <dbReference type="Pfam" id="PF13472"/>
    </source>
</evidence>
<accession>A0ABP7NLM6</accession>
<reference evidence="4" key="1">
    <citation type="journal article" date="2019" name="Int. J. Syst. Evol. Microbiol.">
        <title>The Global Catalogue of Microorganisms (GCM) 10K type strain sequencing project: providing services to taxonomists for standard genome sequencing and annotation.</title>
        <authorList>
            <consortium name="The Broad Institute Genomics Platform"/>
            <consortium name="The Broad Institute Genome Sequencing Center for Infectious Disease"/>
            <person name="Wu L."/>
            <person name="Ma J."/>
        </authorList>
    </citation>
    <scope>NUCLEOTIDE SEQUENCE [LARGE SCALE GENOMIC DNA]</scope>
    <source>
        <strain evidence="4">JCM 16923</strain>
    </source>
</reference>
<dbReference type="GO" id="GO:0016787">
    <property type="term" value="F:hydrolase activity"/>
    <property type="evidence" value="ECO:0007669"/>
    <property type="project" value="UniProtKB-KW"/>
</dbReference>
<organism evidence="3 4">
    <name type="scientific">Gordonia caeni</name>
    <dbReference type="NCBI Taxonomy" id="1007097"/>
    <lineage>
        <taxon>Bacteria</taxon>
        <taxon>Bacillati</taxon>
        <taxon>Actinomycetota</taxon>
        <taxon>Actinomycetes</taxon>
        <taxon>Mycobacteriales</taxon>
        <taxon>Gordoniaceae</taxon>
        <taxon>Gordonia</taxon>
    </lineage>
</organism>
<evidence type="ECO:0000313" key="4">
    <source>
        <dbReference type="Proteomes" id="UP001418444"/>
    </source>
</evidence>
<evidence type="ECO:0000313" key="3">
    <source>
        <dbReference type="EMBL" id="GAA3949920.1"/>
    </source>
</evidence>
<proteinExistence type="predicted"/>
<protein>
    <submittedName>
        <fullName evidence="3">SGNH/GDSL hydrolase family protein</fullName>
    </submittedName>
</protein>
<keyword evidence="3" id="KW-0378">Hydrolase</keyword>
<dbReference type="SUPFAM" id="SSF52266">
    <property type="entry name" value="SGNH hydrolase"/>
    <property type="match status" value="1"/>
</dbReference>
<dbReference type="Proteomes" id="UP001418444">
    <property type="component" value="Unassembled WGS sequence"/>
</dbReference>
<sequence>MQYSRFVALGDSQTEGLCDPDPRYEYRGWADRLAERLAQLNPELRYANLAVRGKTTRQTREEQLPRALAMEPDLITAPLGMNDVLSSSDMTRIHDDLEAVYDVLAGTGATVLISTYPDVARTIPLGRRLEDKLLALNDMMRGFADRYGFVLVDLYTAPVLTDLRTWAPDRLHASPLGHERFAAGAAHALGLPDSSPEWGAPLPSLQDPHRLYRHVRDGRWAVQYLTPWMIRRLRGRSLGDGRTPKRPDLTPVIEGQPLS</sequence>
<name>A0ABP7NLM6_9ACTN</name>